<feature type="domain" description="Glycosyltransferase subfamily 4-like N-terminal" evidence="2">
    <location>
        <begin position="85"/>
        <end position="173"/>
    </location>
</feature>
<dbReference type="SUPFAM" id="SSF53756">
    <property type="entry name" value="UDP-Glycosyltransferase/glycogen phosphorylase"/>
    <property type="match status" value="1"/>
</dbReference>
<reference evidence="3 4" key="1">
    <citation type="submission" date="2019-11" db="EMBL/GenBank/DDBJ databases">
        <authorList>
            <person name="Cheng Q."/>
            <person name="Yang Z."/>
        </authorList>
    </citation>
    <scope>NUCLEOTIDE SEQUENCE [LARGE SCALE GENOMIC DNA]</scope>
    <source>
        <strain evidence="3 4">HX-22-1</strain>
    </source>
</reference>
<dbReference type="EMBL" id="WKJI01000001">
    <property type="protein sequence ID" value="MRX45682.1"/>
    <property type="molecule type" value="Genomic_DNA"/>
</dbReference>
<feature type="domain" description="Glycosyl transferase family 1" evidence="1">
    <location>
        <begin position="184"/>
        <end position="353"/>
    </location>
</feature>
<proteinExistence type="predicted"/>
<dbReference type="Pfam" id="PF13439">
    <property type="entry name" value="Glyco_transf_4"/>
    <property type="match status" value="1"/>
</dbReference>
<name>A0A7K0FIQ2_9SPHI</name>
<comment type="caution">
    <text evidence="3">The sequence shown here is derived from an EMBL/GenBank/DDBJ whole genome shotgun (WGS) entry which is preliminary data.</text>
</comment>
<protein>
    <submittedName>
        <fullName evidence="3">Glycosyltransferase</fullName>
    </submittedName>
</protein>
<evidence type="ECO:0000259" key="1">
    <source>
        <dbReference type="Pfam" id="PF00534"/>
    </source>
</evidence>
<gene>
    <name evidence="3" type="ORF">GJJ64_00595</name>
</gene>
<dbReference type="GO" id="GO:0016757">
    <property type="term" value="F:glycosyltransferase activity"/>
    <property type="evidence" value="ECO:0007669"/>
    <property type="project" value="InterPro"/>
</dbReference>
<dbReference type="Proteomes" id="UP000462931">
    <property type="component" value="Unassembled WGS sequence"/>
</dbReference>
<dbReference type="InterPro" id="IPR028098">
    <property type="entry name" value="Glyco_trans_4-like_N"/>
</dbReference>
<sequence>MNNIKLKNSLANIINVAILSTNNTAYSETFIKAHKTLPFHIKFYYGGTVPSHLEGEGYLVKNQITNLINRLKYVFDKSLSIPELALKHSLAKNRIQLVLAEFGVTAADSLNVIKSLNIPLITHFHGADASEYKLLDEYRDKYLEVFSYAKRIVVVSKRMKSALIELGCPEEKVLLNTYGPHSSFFEIPKQLKKQQFVAVGRFVDKKAPYLLIMAFQKIVNKHPDTRLVFGGDGPLLNTCKNLVKILGLQNNVSFLGVLKPQEVKTLFTESIAFVQHSIVADNGDAEGTPVSILEAQAAALPVISTYHAGIPDVVIHEKTGLLCEEMDIETMANNMLKIIENPELCRLYGENATIHIKENFSIEKHLSCLEEAIKKAIDKYS</sequence>
<dbReference type="RefSeq" id="WP_154285852.1">
    <property type="nucleotide sequence ID" value="NZ_WKJI01000001.1"/>
</dbReference>
<accession>A0A7K0FIQ2</accession>
<evidence type="ECO:0000259" key="2">
    <source>
        <dbReference type="Pfam" id="PF13439"/>
    </source>
</evidence>
<dbReference type="InterPro" id="IPR001296">
    <property type="entry name" value="Glyco_trans_1"/>
</dbReference>
<evidence type="ECO:0000313" key="4">
    <source>
        <dbReference type="Proteomes" id="UP000462931"/>
    </source>
</evidence>
<organism evidence="3 4">
    <name type="scientific">Pedobacter puniceum</name>
    <dbReference type="NCBI Taxonomy" id="2666136"/>
    <lineage>
        <taxon>Bacteria</taxon>
        <taxon>Pseudomonadati</taxon>
        <taxon>Bacteroidota</taxon>
        <taxon>Sphingobacteriia</taxon>
        <taxon>Sphingobacteriales</taxon>
        <taxon>Sphingobacteriaceae</taxon>
        <taxon>Pedobacter</taxon>
    </lineage>
</organism>
<evidence type="ECO:0000313" key="3">
    <source>
        <dbReference type="EMBL" id="MRX45682.1"/>
    </source>
</evidence>
<dbReference type="PANTHER" id="PTHR12526">
    <property type="entry name" value="GLYCOSYLTRANSFERASE"/>
    <property type="match status" value="1"/>
</dbReference>
<keyword evidence="4" id="KW-1185">Reference proteome</keyword>
<dbReference type="CDD" id="cd03801">
    <property type="entry name" value="GT4_PimA-like"/>
    <property type="match status" value="1"/>
</dbReference>
<dbReference type="Gene3D" id="3.40.50.2000">
    <property type="entry name" value="Glycogen Phosphorylase B"/>
    <property type="match status" value="2"/>
</dbReference>
<dbReference type="Pfam" id="PF00534">
    <property type="entry name" value="Glycos_transf_1"/>
    <property type="match status" value="1"/>
</dbReference>
<dbReference type="AlphaFoldDB" id="A0A7K0FIQ2"/>
<keyword evidence="3" id="KW-0808">Transferase</keyword>